<dbReference type="EMBL" id="JAHRID010000009">
    <property type="protein sequence ID" value="MBV2130753.1"/>
    <property type="molecule type" value="Genomic_DNA"/>
</dbReference>
<keyword evidence="3" id="KW-1185">Reference proteome</keyword>
<name>A0ABS6MPK0_9GAMM</name>
<keyword evidence="1" id="KW-0732">Signal</keyword>
<evidence type="ECO:0000313" key="2">
    <source>
        <dbReference type="EMBL" id="MBV2130753.1"/>
    </source>
</evidence>
<gene>
    <name evidence="2" type="ORF">KQY15_16780</name>
</gene>
<accession>A0ABS6MPK0</accession>
<evidence type="ECO:0000256" key="1">
    <source>
        <dbReference type="SAM" id="SignalP"/>
    </source>
</evidence>
<feature type="signal peptide" evidence="1">
    <location>
        <begin position="1"/>
        <end position="19"/>
    </location>
</feature>
<evidence type="ECO:0000313" key="3">
    <source>
        <dbReference type="Proteomes" id="UP000704611"/>
    </source>
</evidence>
<proteinExistence type="predicted"/>
<organism evidence="2 3">
    <name type="scientific">Arsukibacterium indicum</name>
    <dbReference type="NCBI Taxonomy" id="2848612"/>
    <lineage>
        <taxon>Bacteria</taxon>
        <taxon>Pseudomonadati</taxon>
        <taxon>Pseudomonadota</taxon>
        <taxon>Gammaproteobacteria</taxon>
        <taxon>Chromatiales</taxon>
        <taxon>Chromatiaceae</taxon>
        <taxon>Arsukibacterium</taxon>
    </lineage>
</organism>
<dbReference type="InterPro" id="IPR021557">
    <property type="entry name" value="DUF3016"/>
</dbReference>
<dbReference type="Pfam" id="PF11454">
    <property type="entry name" value="DUF3016"/>
    <property type="match status" value="1"/>
</dbReference>
<sequence>MKTYLIAMVALIMSAPVLGNTESGAELDLNWQDPDKFTDIRAANDSRSRFQERVKRNFEKFFQEIATDLPDGYSWQVTITDIDLAGEVDYFVTNTGQAIRVIKEIHSPAVRFNHLLRDQYGEEVVGGEERLRDMGFMSRMTPRGNSPEFEFERVMLQDWFKQELQPEITEHAALPAKVSKTQQ</sequence>
<protein>
    <submittedName>
        <fullName evidence="2">DUF3016 domain-containing protein</fullName>
    </submittedName>
</protein>
<dbReference type="RefSeq" id="WP_217671066.1">
    <property type="nucleotide sequence ID" value="NZ_JAHRID010000009.1"/>
</dbReference>
<dbReference type="Proteomes" id="UP000704611">
    <property type="component" value="Unassembled WGS sequence"/>
</dbReference>
<feature type="chain" id="PRO_5045757618" evidence="1">
    <location>
        <begin position="20"/>
        <end position="183"/>
    </location>
</feature>
<reference evidence="2 3" key="1">
    <citation type="submission" date="2021-06" db="EMBL/GenBank/DDBJ databases">
        <title>Rheinheimera indica sp. nov., isolated from deep-sea sediment.</title>
        <authorList>
            <person name="Wang Z."/>
            <person name="Zhang X.-Y."/>
        </authorList>
    </citation>
    <scope>NUCLEOTIDE SEQUENCE [LARGE SCALE GENOMIC DNA]</scope>
    <source>
        <strain evidence="2 3">SM2107</strain>
    </source>
</reference>
<comment type="caution">
    <text evidence="2">The sequence shown here is derived from an EMBL/GenBank/DDBJ whole genome shotgun (WGS) entry which is preliminary data.</text>
</comment>